<reference evidence="2" key="2">
    <citation type="journal article" date="2016" name="Mol. Ecol.">
        <title>Population genomics of the filarial nematode parasite Wuchereria bancrofti from mosquitoes.</title>
        <authorList>
            <person name="Small S.T."/>
            <person name="Reimer L.J."/>
            <person name="Tisch D.J."/>
            <person name="King C.L."/>
            <person name="Christensen B.M."/>
            <person name="Siba P.M."/>
            <person name="Kazura J.W."/>
            <person name="Serre D."/>
            <person name="Zimmerman P.A."/>
        </authorList>
    </citation>
    <scope>NUCLEOTIDE SEQUENCE</scope>
    <source>
        <strain evidence="2">pt0022</strain>
    </source>
</reference>
<sequence>MDTKSDEIVVELRKAVSIKKSELAHLKEEFSNSKKHLALLTSEIAEGRAKIAANRIKIATLDTDRFSCIQIEKLNAELIDKFDVMCKELCSINEETEKQVIELQLEIETTKDIKNVISAYEETLGMLRIMRFGDSDGMNDTRRDIENAQNELQMLSDEMQVFEVNEKTVSDKLNAVAYADIPLVVKHQIYDNLKKRKGELIRKLMHARLSRSRLDTRFVLSDL</sequence>
<dbReference type="Proteomes" id="UP000093561">
    <property type="component" value="Unassembled WGS sequence"/>
</dbReference>
<dbReference type="AlphaFoldDB" id="A0AAF5PQE7"/>
<keyword evidence="1" id="KW-0175">Coiled coil</keyword>
<evidence type="ECO:0000256" key="1">
    <source>
        <dbReference type="SAM" id="Coils"/>
    </source>
</evidence>
<reference evidence="3" key="3">
    <citation type="submission" date="2024-02" db="UniProtKB">
        <authorList>
            <consortium name="WormBaseParasite"/>
        </authorList>
    </citation>
    <scope>IDENTIFICATION</scope>
    <source>
        <strain evidence="3">pt0022</strain>
    </source>
</reference>
<name>A0AAF5PQE7_WUCBA</name>
<proteinExistence type="predicted"/>
<organism evidence="2 3">
    <name type="scientific">Wuchereria bancrofti</name>
    <dbReference type="NCBI Taxonomy" id="6293"/>
    <lineage>
        <taxon>Eukaryota</taxon>
        <taxon>Metazoa</taxon>
        <taxon>Ecdysozoa</taxon>
        <taxon>Nematoda</taxon>
        <taxon>Chromadorea</taxon>
        <taxon>Rhabditida</taxon>
        <taxon>Spirurina</taxon>
        <taxon>Spiruromorpha</taxon>
        <taxon>Filarioidea</taxon>
        <taxon>Onchocercidae</taxon>
        <taxon>Wuchereria</taxon>
    </lineage>
</organism>
<dbReference type="WBParaSite" id="mrna-Wban_04067">
    <property type="protein sequence ID" value="mrna-Wban_04067"/>
    <property type="gene ID" value="Wban_04067"/>
</dbReference>
<evidence type="ECO:0000313" key="2">
    <source>
        <dbReference type="Proteomes" id="UP000093561"/>
    </source>
</evidence>
<protein>
    <submittedName>
        <fullName evidence="3">Uncharacterized protein</fullName>
    </submittedName>
</protein>
<feature type="coiled-coil region" evidence="1">
    <location>
        <begin position="86"/>
        <end position="113"/>
    </location>
</feature>
<reference evidence="2" key="1">
    <citation type="submission" date="2015-03" db="EMBL/GenBank/DDBJ databases">
        <title>Wuchereria bancrofti Genome Sequencing Papua New Guinea Strain.</title>
        <authorList>
            <person name="Small S.T."/>
            <person name="Serre D."/>
            <person name="Zimmerman P.A."/>
        </authorList>
    </citation>
    <scope>NUCLEOTIDE SEQUENCE [LARGE SCALE GENOMIC DNA]</scope>
    <source>
        <strain evidence="2">pt0022</strain>
    </source>
</reference>
<feature type="coiled-coil region" evidence="1">
    <location>
        <begin position="138"/>
        <end position="165"/>
    </location>
</feature>
<evidence type="ECO:0000313" key="3">
    <source>
        <dbReference type="WBParaSite" id="mrna-Wban_04067"/>
    </source>
</evidence>
<accession>A0AAF5PQE7</accession>